<evidence type="ECO:0000256" key="5">
    <source>
        <dbReference type="ARBA" id="ARBA00022840"/>
    </source>
</evidence>
<keyword evidence="2 10" id="KW-0436">Ligase</keyword>
<comment type="catalytic activity">
    <reaction evidence="10 11">
        <text>D-alanyl-D-alanine + UDP-N-acetyl-alpha-D-muramoyl-L-alanyl-gamma-D-glutamyl-meso-2,6-diaminopimelate + ATP = UDP-N-acetyl-alpha-D-muramoyl-L-alanyl-gamma-D-glutamyl-meso-2,6-diaminopimeloyl-D-alanyl-D-alanine + ADP + phosphate + H(+)</text>
        <dbReference type="Rhea" id="RHEA:28374"/>
        <dbReference type="ChEBI" id="CHEBI:15378"/>
        <dbReference type="ChEBI" id="CHEBI:30616"/>
        <dbReference type="ChEBI" id="CHEBI:43474"/>
        <dbReference type="ChEBI" id="CHEBI:57822"/>
        <dbReference type="ChEBI" id="CHEBI:61386"/>
        <dbReference type="ChEBI" id="CHEBI:83905"/>
        <dbReference type="ChEBI" id="CHEBI:456216"/>
        <dbReference type="EC" id="6.3.2.10"/>
    </reaction>
</comment>
<accession>A0ABR6XD32</accession>
<evidence type="ECO:0000256" key="2">
    <source>
        <dbReference type="ARBA" id="ARBA00022598"/>
    </source>
</evidence>
<evidence type="ECO:0000259" key="13">
    <source>
        <dbReference type="Pfam" id="PF02875"/>
    </source>
</evidence>
<comment type="function">
    <text evidence="10 11">Involved in cell wall formation. Catalyzes the final step in the synthesis of UDP-N-acetylmuramoyl-pentapeptide, the precursor of murein.</text>
</comment>
<gene>
    <name evidence="10 15" type="primary">murF</name>
    <name evidence="15" type="ORF">H8K26_03475</name>
</gene>
<evidence type="ECO:0000256" key="8">
    <source>
        <dbReference type="ARBA" id="ARBA00023306"/>
    </source>
</evidence>
<keyword evidence="4 10" id="KW-0547">Nucleotide-binding</keyword>
<dbReference type="InterPro" id="IPR035911">
    <property type="entry name" value="MurE/MurF_N"/>
</dbReference>
<evidence type="ECO:0000256" key="3">
    <source>
        <dbReference type="ARBA" id="ARBA00022618"/>
    </source>
</evidence>
<keyword evidence="1 10" id="KW-0963">Cytoplasm</keyword>
<keyword evidence="6 10" id="KW-0133">Cell shape</keyword>
<dbReference type="EMBL" id="JACOFT010000001">
    <property type="protein sequence ID" value="MBC3810490.1"/>
    <property type="molecule type" value="Genomic_DNA"/>
</dbReference>
<name>A0ABR6XD32_9BURK</name>
<dbReference type="Gene3D" id="3.90.190.20">
    <property type="entry name" value="Mur ligase, C-terminal domain"/>
    <property type="match status" value="1"/>
</dbReference>
<comment type="similarity">
    <text evidence="10">Belongs to the MurCDEF family. MurF subfamily.</text>
</comment>
<dbReference type="RefSeq" id="WP_190477319.1">
    <property type="nucleotide sequence ID" value="NZ_JACOFT010000001.1"/>
</dbReference>
<evidence type="ECO:0000256" key="7">
    <source>
        <dbReference type="ARBA" id="ARBA00022984"/>
    </source>
</evidence>
<keyword evidence="7 10" id="KW-0573">Peptidoglycan synthesis</keyword>
<dbReference type="SUPFAM" id="SSF53244">
    <property type="entry name" value="MurD-like peptide ligases, peptide-binding domain"/>
    <property type="match status" value="1"/>
</dbReference>
<evidence type="ECO:0000313" key="16">
    <source>
        <dbReference type="Proteomes" id="UP000637632"/>
    </source>
</evidence>
<evidence type="ECO:0000256" key="1">
    <source>
        <dbReference type="ARBA" id="ARBA00022490"/>
    </source>
</evidence>
<evidence type="ECO:0000259" key="12">
    <source>
        <dbReference type="Pfam" id="PF01225"/>
    </source>
</evidence>
<dbReference type="PANTHER" id="PTHR43024">
    <property type="entry name" value="UDP-N-ACETYLMURAMOYL-TRIPEPTIDE--D-ALANYL-D-ALANINE LIGASE"/>
    <property type="match status" value="1"/>
</dbReference>
<comment type="pathway">
    <text evidence="10 11">Cell wall biogenesis; peptidoglycan biosynthesis.</text>
</comment>
<comment type="caution">
    <text evidence="15">The sequence shown here is derived from an EMBL/GenBank/DDBJ whole genome shotgun (WGS) entry which is preliminary data.</text>
</comment>
<dbReference type="InterPro" id="IPR036615">
    <property type="entry name" value="Mur_ligase_C_dom_sf"/>
</dbReference>
<dbReference type="Gene3D" id="3.40.1190.10">
    <property type="entry name" value="Mur-like, catalytic domain"/>
    <property type="match status" value="1"/>
</dbReference>
<feature type="domain" description="Mur ligase C-terminal" evidence="13">
    <location>
        <begin position="319"/>
        <end position="437"/>
    </location>
</feature>
<dbReference type="GO" id="GO:0016874">
    <property type="term" value="F:ligase activity"/>
    <property type="evidence" value="ECO:0007669"/>
    <property type="project" value="UniProtKB-KW"/>
</dbReference>
<dbReference type="InterPro" id="IPR004101">
    <property type="entry name" value="Mur_ligase_C"/>
</dbReference>
<dbReference type="InterPro" id="IPR005863">
    <property type="entry name" value="UDP-N-AcMur_synth"/>
</dbReference>
<feature type="binding site" evidence="10">
    <location>
        <begin position="107"/>
        <end position="113"/>
    </location>
    <ligand>
        <name>ATP</name>
        <dbReference type="ChEBI" id="CHEBI:30616"/>
    </ligand>
</feature>
<dbReference type="InterPro" id="IPR051046">
    <property type="entry name" value="MurCDEF_CellWall_CoF430Synth"/>
</dbReference>
<dbReference type="Proteomes" id="UP000637632">
    <property type="component" value="Unassembled WGS sequence"/>
</dbReference>
<dbReference type="SUPFAM" id="SSF53623">
    <property type="entry name" value="MurD-like peptide ligases, catalytic domain"/>
    <property type="match status" value="1"/>
</dbReference>
<dbReference type="InterPro" id="IPR036565">
    <property type="entry name" value="Mur-like_cat_sf"/>
</dbReference>
<keyword evidence="5 10" id="KW-0067">ATP-binding</keyword>
<feature type="domain" description="Mur ligase N-terminal catalytic" evidence="12">
    <location>
        <begin position="23"/>
        <end position="68"/>
    </location>
</feature>
<dbReference type="Gene3D" id="3.40.1390.10">
    <property type="entry name" value="MurE/MurF, N-terminal domain"/>
    <property type="match status" value="1"/>
</dbReference>
<evidence type="ECO:0000256" key="6">
    <source>
        <dbReference type="ARBA" id="ARBA00022960"/>
    </source>
</evidence>
<keyword evidence="9 10" id="KW-0961">Cell wall biogenesis/degradation</keyword>
<dbReference type="HAMAP" id="MF_02019">
    <property type="entry name" value="MurF"/>
    <property type="match status" value="1"/>
</dbReference>
<evidence type="ECO:0000256" key="10">
    <source>
        <dbReference type="HAMAP-Rule" id="MF_02019"/>
    </source>
</evidence>
<organism evidence="15 16">
    <name type="scientific">Undibacterium aquatile</name>
    <dbReference type="NCBI Taxonomy" id="1537398"/>
    <lineage>
        <taxon>Bacteria</taxon>
        <taxon>Pseudomonadati</taxon>
        <taxon>Pseudomonadota</taxon>
        <taxon>Betaproteobacteria</taxon>
        <taxon>Burkholderiales</taxon>
        <taxon>Oxalobacteraceae</taxon>
        <taxon>Undibacterium</taxon>
    </lineage>
</organism>
<keyword evidence="16" id="KW-1185">Reference proteome</keyword>
<evidence type="ECO:0000259" key="14">
    <source>
        <dbReference type="Pfam" id="PF08245"/>
    </source>
</evidence>
<comment type="subcellular location">
    <subcellularLocation>
        <location evidence="10 11">Cytoplasm</location>
    </subcellularLocation>
</comment>
<keyword evidence="3 10" id="KW-0132">Cell division</keyword>
<dbReference type="SUPFAM" id="SSF63418">
    <property type="entry name" value="MurE/MurF N-terminal domain"/>
    <property type="match status" value="1"/>
</dbReference>
<evidence type="ECO:0000256" key="11">
    <source>
        <dbReference type="RuleBase" id="RU004136"/>
    </source>
</evidence>
<dbReference type="PANTHER" id="PTHR43024:SF1">
    <property type="entry name" value="UDP-N-ACETYLMURAMOYL-TRIPEPTIDE--D-ALANYL-D-ALANINE LIGASE"/>
    <property type="match status" value="1"/>
</dbReference>
<sequence>MHFTLQQLQPVLTSAIMKADAAVTGLTTDSRKIKAGDLFVALRGENFDAHDFLAQVANSGAVAVVAERIPEHFALPALIVPDTKLALAEIGRYWRQQFMLHVIGVTGSNGKTTVKEMISSILSVAFGVECRLATSGNLNNEIGVPLTILGLNSSHRAAVIEMGMNHPGEIALLASVALPTVVLVNNAQREHQEFMQTVKAVAEENGAAIRALPDDGVAVIPAEDEYCSLWQQYAAERGQRKVIRFGLNSDAEVHASFVATPFGSEVNMYIAGRASEVHLQAAGQHNVLNALAAAACCHAIGISDELIVAGLENFSPVSGRLQRKQASCGAMVIDDTYNANPDSVRAAIDVLTQIGGGTVLVLGDMGEVGENGAQFHKEIGEYAKAQGITELYLLGDLVAHTATAYAGAHYFTEIQDLFNALDNSIHQEKTVLVKGSRFMKMERVVSHLLAADDGTSTQQKITGTH</sequence>
<dbReference type="InterPro" id="IPR000713">
    <property type="entry name" value="Mur_ligase_N"/>
</dbReference>
<feature type="domain" description="Mur ligase central" evidence="14">
    <location>
        <begin position="105"/>
        <end position="296"/>
    </location>
</feature>
<evidence type="ECO:0000313" key="15">
    <source>
        <dbReference type="EMBL" id="MBC3810490.1"/>
    </source>
</evidence>
<evidence type="ECO:0000256" key="4">
    <source>
        <dbReference type="ARBA" id="ARBA00022741"/>
    </source>
</evidence>
<proteinExistence type="inferred from homology"/>
<dbReference type="Pfam" id="PF02875">
    <property type="entry name" value="Mur_ligase_C"/>
    <property type="match status" value="1"/>
</dbReference>
<protein>
    <recommendedName>
        <fullName evidence="10 11">UDP-N-acetylmuramoyl-tripeptide--D-alanyl-D-alanine ligase</fullName>
        <ecNumber evidence="10 11">6.3.2.10</ecNumber>
    </recommendedName>
    <alternativeName>
        <fullName evidence="10">D-alanyl-D-alanine-adding enzyme</fullName>
    </alternativeName>
</protein>
<keyword evidence="8 10" id="KW-0131">Cell cycle</keyword>
<dbReference type="EC" id="6.3.2.10" evidence="10 11"/>
<dbReference type="NCBIfam" id="TIGR01143">
    <property type="entry name" value="murF"/>
    <property type="match status" value="1"/>
</dbReference>
<reference evidence="15 16" key="1">
    <citation type="submission" date="2020-08" db="EMBL/GenBank/DDBJ databases">
        <title>Novel species isolated from subtropical streams in China.</title>
        <authorList>
            <person name="Lu H."/>
        </authorList>
    </citation>
    <scope>NUCLEOTIDE SEQUENCE [LARGE SCALE GENOMIC DNA]</scope>
    <source>
        <strain evidence="15 16">CCTCC AB 2015119</strain>
    </source>
</reference>
<dbReference type="InterPro" id="IPR013221">
    <property type="entry name" value="Mur_ligase_cen"/>
</dbReference>
<dbReference type="Pfam" id="PF01225">
    <property type="entry name" value="Mur_ligase"/>
    <property type="match status" value="1"/>
</dbReference>
<dbReference type="Pfam" id="PF08245">
    <property type="entry name" value="Mur_ligase_M"/>
    <property type="match status" value="1"/>
</dbReference>
<evidence type="ECO:0000256" key="9">
    <source>
        <dbReference type="ARBA" id="ARBA00023316"/>
    </source>
</evidence>